<dbReference type="AlphaFoldDB" id="A0A9P7V4F3"/>
<dbReference type="EMBL" id="CM032181">
    <property type="protein sequence ID" value="KAG7100066.1"/>
    <property type="molecule type" value="Genomic_DNA"/>
</dbReference>
<gene>
    <name evidence="2" type="ORF">E1B28_001850</name>
</gene>
<dbReference type="Proteomes" id="UP001049176">
    <property type="component" value="Chromosome 1"/>
</dbReference>
<dbReference type="GeneID" id="66070926"/>
<feature type="region of interest" description="Disordered" evidence="1">
    <location>
        <begin position="116"/>
        <end position="135"/>
    </location>
</feature>
<dbReference type="KEGG" id="more:E1B28_001850"/>
<evidence type="ECO:0000256" key="1">
    <source>
        <dbReference type="SAM" id="MobiDB-lite"/>
    </source>
</evidence>
<evidence type="ECO:0000313" key="2">
    <source>
        <dbReference type="EMBL" id="KAG7100066.1"/>
    </source>
</evidence>
<reference evidence="2" key="1">
    <citation type="journal article" date="2021" name="Genome Biol. Evol.">
        <title>The assembled and annotated genome of the fairy-ring fungus Marasmius oreades.</title>
        <authorList>
            <person name="Hiltunen M."/>
            <person name="Ament-Velasquez S.L."/>
            <person name="Johannesson H."/>
        </authorList>
    </citation>
    <scope>NUCLEOTIDE SEQUENCE</scope>
    <source>
        <strain evidence="2">03SP1</strain>
    </source>
</reference>
<sequence length="135" mass="14892">MARGLSNSLTLSLTFSRCLHSIFKGITTPIFGERCRLARYTSGISPLLRFTMSCSTTFPPFSGLKTSKIFVPFVYLAELPRMEVVLVKPYPHGEPARYLPEIVHLGEVRLRSANPTESTGYSLASTTETSTDATV</sequence>
<name>A0A9P7V4F3_9AGAR</name>
<dbReference type="RefSeq" id="XP_043016536.1">
    <property type="nucleotide sequence ID" value="XM_043147822.1"/>
</dbReference>
<evidence type="ECO:0000313" key="3">
    <source>
        <dbReference type="Proteomes" id="UP001049176"/>
    </source>
</evidence>
<protein>
    <submittedName>
        <fullName evidence="2">Uncharacterized protein</fullName>
    </submittedName>
</protein>
<comment type="caution">
    <text evidence="2">The sequence shown here is derived from an EMBL/GenBank/DDBJ whole genome shotgun (WGS) entry which is preliminary data.</text>
</comment>
<organism evidence="2 3">
    <name type="scientific">Marasmius oreades</name>
    <name type="common">fairy-ring Marasmius</name>
    <dbReference type="NCBI Taxonomy" id="181124"/>
    <lineage>
        <taxon>Eukaryota</taxon>
        <taxon>Fungi</taxon>
        <taxon>Dikarya</taxon>
        <taxon>Basidiomycota</taxon>
        <taxon>Agaricomycotina</taxon>
        <taxon>Agaricomycetes</taxon>
        <taxon>Agaricomycetidae</taxon>
        <taxon>Agaricales</taxon>
        <taxon>Marasmiineae</taxon>
        <taxon>Marasmiaceae</taxon>
        <taxon>Marasmius</taxon>
    </lineage>
</organism>
<keyword evidence="3" id="KW-1185">Reference proteome</keyword>
<proteinExistence type="predicted"/>
<accession>A0A9P7V4F3</accession>